<dbReference type="InterPro" id="IPR058698">
    <property type="entry name" value="CUB_metazoa"/>
</dbReference>
<dbReference type="PANTHER" id="PTHR33236:SF5">
    <property type="entry name" value="CUB DOMAIN-CONTAINING PROTEIN"/>
    <property type="match status" value="1"/>
</dbReference>
<dbReference type="Proteomes" id="UP000051574">
    <property type="component" value="Unassembled WGS sequence"/>
</dbReference>
<dbReference type="Pfam" id="PF00431">
    <property type="entry name" value="CUB"/>
    <property type="match status" value="1"/>
</dbReference>
<gene>
    <name evidence="4" type="ORF">AMK59_5327</name>
</gene>
<proteinExistence type="predicted"/>
<protein>
    <submittedName>
        <fullName evidence="4">CUB domain-containing protein</fullName>
    </submittedName>
</protein>
<sequence>MGTCYRKRQCSDITGGYTSGTCASKLGVCCIVQLRCGTSSSLNNTYFVNTGFPAPTYASTSCMHTIKRCNSNICQVRIDFLTLTLAQPSADGNCATDAINIVGGASTIPPLCGENSGQHIYLNFNGDADINIIITTSSSATIARSWNIKIAQIACDCPTVAPAGCLMYYNSGSGTIKSFNYGITASSNLKANGLPGSREIANLRYGVCIGTQPGFCSIRWTQSSGDPYSFTVTGNTIGLAVNPGLPADPLRGSSCTTDFIVVPNPSGIDADRFCGNSLPTLTCKYTFF</sequence>
<dbReference type="InterPro" id="IPR000859">
    <property type="entry name" value="CUB_dom"/>
</dbReference>
<evidence type="ECO:0000256" key="2">
    <source>
        <dbReference type="PROSITE-ProRule" id="PRU00059"/>
    </source>
</evidence>
<dbReference type="EMBL" id="LJIG01016156">
    <property type="protein sequence ID" value="KRT81446.1"/>
    <property type="molecule type" value="Genomic_DNA"/>
</dbReference>
<keyword evidence="1" id="KW-1015">Disulfide bond</keyword>
<dbReference type="OrthoDB" id="6337346at2759"/>
<dbReference type="SUPFAM" id="SSF49854">
    <property type="entry name" value="Spermadhesin, CUB domain"/>
    <property type="match status" value="1"/>
</dbReference>
<dbReference type="PANTHER" id="PTHR33236">
    <property type="entry name" value="INTRAFLAGELLAR TRANSPORT PROTEIN 122 FAMILY PROTEIN-RELATED"/>
    <property type="match status" value="1"/>
</dbReference>
<evidence type="ECO:0000256" key="1">
    <source>
        <dbReference type="ARBA" id="ARBA00023157"/>
    </source>
</evidence>
<dbReference type="Gene3D" id="2.60.120.290">
    <property type="entry name" value="Spermadhesin, CUB domain"/>
    <property type="match status" value="1"/>
</dbReference>
<organism evidence="4 5">
    <name type="scientific">Oryctes borbonicus</name>
    <dbReference type="NCBI Taxonomy" id="1629725"/>
    <lineage>
        <taxon>Eukaryota</taxon>
        <taxon>Metazoa</taxon>
        <taxon>Ecdysozoa</taxon>
        <taxon>Arthropoda</taxon>
        <taxon>Hexapoda</taxon>
        <taxon>Insecta</taxon>
        <taxon>Pterygota</taxon>
        <taxon>Neoptera</taxon>
        <taxon>Endopterygota</taxon>
        <taxon>Coleoptera</taxon>
        <taxon>Polyphaga</taxon>
        <taxon>Scarabaeiformia</taxon>
        <taxon>Scarabaeidae</taxon>
        <taxon>Dynastinae</taxon>
        <taxon>Oryctes</taxon>
    </lineage>
</organism>
<comment type="caution">
    <text evidence="4">The sequence shown here is derived from an EMBL/GenBank/DDBJ whole genome shotgun (WGS) entry which is preliminary data.</text>
</comment>
<comment type="caution">
    <text evidence="2">Lacks conserved residue(s) required for the propagation of feature annotation.</text>
</comment>
<feature type="domain" description="CUB" evidence="3">
    <location>
        <begin position="36"/>
        <end position="153"/>
    </location>
</feature>
<evidence type="ECO:0000259" key="3">
    <source>
        <dbReference type="PROSITE" id="PS01180"/>
    </source>
</evidence>
<dbReference type="Pfam" id="PF26080">
    <property type="entry name" value="CUB_animal"/>
    <property type="match status" value="1"/>
</dbReference>
<dbReference type="PROSITE" id="PS01180">
    <property type="entry name" value="CUB"/>
    <property type="match status" value="1"/>
</dbReference>
<evidence type="ECO:0000313" key="5">
    <source>
        <dbReference type="Proteomes" id="UP000051574"/>
    </source>
</evidence>
<accession>A0A0T6B249</accession>
<reference evidence="4 5" key="1">
    <citation type="submission" date="2015-09" db="EMBL/GenBank/DDBJ databases">
        <title>Draft genome of the scarab beetle Oryctes borbonicus.</title>
        <authorList>
            <person name="Meyer J.M."/>
            <person name="Markov G.V."/>
            <person name="Baskaran P."/>
            <person name="Herrmann M."/>
            <person name="Sommer R.J."/>
            <person name="Roedelsperger C."/>
        </authorList>
    </citation>
    <scope>NUCLEOTIDE SEQUENCE [LARGE SCALE GENOMIC DNA]</scope>
    <source>
        <strain evidence="4">OB123</strain>
        <tissue evidence="4">Whole animal</tissue>
    </source>
</reference>
<dbReference type="InterPro" id="IPR035914">
    <property type="entry name" value="Sperma_CUB_dom_sf"/>
</dbReference>
<dbReference type="AlphaFoldDB" id="A0A0T6B249"/>
<keyword evidence="5" id="KW-1185">Reference proteome</keyword>
<evidence type="ECO:0000313" key="4">
    <source>
        <dbReference type="EMBL" id="KRT81446.1"/>
    </source>
</evidence>
<name>A0A0T6B249_9SCAR</name>